<proteinExistence type="predicted"/>
<protein>
    <submittedName>
        <fullName evidence="2">Transposon Tf2-8 polyprotein</fullName>
    </submittedName>
</protein>
<feature type="domain" description="Integrase catalytic" evidence="1">
    <location>
        <begin position="5"/>
        <end position="123"/>
    </location>
</feature>
<dbReference type="EMBL" id="QGNW01000090">
    <property type="protein sequence ID" value="RVW98899.1"/>
    <property type="molecule type" value="Genomic_DNA"/>
</dbReference>
<dbReference type="Gene3D" id="3.30.420.10">
    <property type="entry name" value="Ribonuclease H-like superfamily/Ribonuclease H"/>
    <property type="match status" value="1"/>
</dbReference>
<dbReference type="GO" id="GO:0003676">
    <property type="term" value="F:nucleic acid binding"/>
    <property type="evidence" value="ECO:0007669"/>
    <property type="project" value="InterPro"/>
</dbReference>
<dbReference type="PANTHER" id="PTHR35046:SF18">
    <property type="entry name" value="RNA-DIRECTED DNA POLYMERASE"/>
    <property type="match status" value="1"/>
</dbReference>
<dbReference type="InterPro" id="IPR012337">
    <property type="entry name" value="RNaseH-like_sf"/>
</dbReference>
<evidence type="ECO:0000259" key="1">
    <source>
        <dbReference type="PROSITE" id="PS50994"/>
    </source>
</evidence>
<dbReference type="PANTHER" id="PTHR35046">
    <property type="entry name" value="ZINC KNUCKLE (CCHC-TYPE) FAMILY PROTEIN"/>
    <property type="match status" value="1"/>
</dbReference>
<dbReference type="Proteomes" id="UP000288805">
    <property type="component" value="Unassembled WGS sequence"/>
</dbReference>
<dbReference type="SUPFAM" id="SSF53098">
    <property type="entry name" value="Ribonuclease H-like"/>
    <property type="match status" value="1"/>
</dbReference>
<dbReference type="InterPro" id="IPR036397">
    <property type="entry name" value="RNaseH_sf"/>
</dbReference>
<evidence type="ECO:0000313" key="3">
    <source>
        <dbReference type="Proteomes" id="UP000288805"/>
    </source>
</evidence>
<comment type="caution">
    <text evidence="2">The sequence shown here is derived from an EMBL/GenBank/DDBJ whole genome shotgun (WGS) entry which is preliminary data.</text>
</comment>
<organism evidence="2 3">
    <name type="scientific">Vitis vinifera</name>
    <name type="common">Grape</name>
    <dbReference type="NCBI Taxonomy" id="29760"/>
    <lineage>
        <taxon>Eukaryota</taxon>
        <taxon>Viridiplantae</taxon>
        <taxon>Streptophyta</taxon>
        <taxon>Embryophyta</taxon>
        <taxon>Tracheophyta</taxon>
        <taxon>Spermatophyta</taxon>
        <taxon>Magnoliopsida</taxon>
        <taxon>eudicotyledons</taxon>
        <taxon>Gunneridae</taxon>
        <taxon>Pentapetalae</taxon>
        <taxon>rosids</taxon>
        <taxon>Vitales</taxon>
        <taxon>Vitaceae</taxon>
        <taxon>Viteae</taxon>
        <taxon>Vitis</taxon>
    </lineage>
</organism>
<reference evidence="2 3" key="1">
    <citation type="journal article" date="2018" name="PLoS Genet.">
        <title>Population sequencing reveals clonal diversity and ancestral inbreeding in the grapevine cultivar Chardonnay.</title>
        <authorList>
            <person name="Roach M.J."/>
            <person name="Johnson D.L."/>
            <person name="Bohlmann J."/>
            <person name="van Vuuren H.J."/>
            <person name="Jones S.J."/>
            <person name="Pretorius I.S."/>
            <person name="Schmidt S.A."/>
            <person name="Borneman A.R."/>
        </authorList>
    </citation>
    <scope>NUCLEOTIDE SEQUENCE [LARGE SCALE GENOMIC DNA]</scope>
    <source>
        <strain evidence="3">cv. Chardonnay</strain>
        <tissue evidence="2">Leaf</tissue>
    </source>
</reference>
<accession>A0A438IQB5</accession>
<gene>
    <name evidence="2" type="primary">Tf2-8_17</name>
    <name evidence="2" type="ORF">CK203_033762</name>
</gene>
<sequence>MPLPMPYEPWQDLSMDFVLGLPKTFRGHDSIFVVVDYFSKMVHFIPCSKTLDVVHVAQLFFKVIVRLHGLPKTIVSNWDAMFMSYFWRSLWKMLKTKLKFSSAFHPQTDDQTEVVNRSLDDLLCCLVGEHVTDAFSKHIHDLHEDVRRKIALSNENYKAQADLKRKCVDFKEGDMVIVRIRPE</sequence>
<dbReference type="PROSITE" id="PS50994">
    <property type="entry name" value="INTEGRASE"/>
    <property type="match status" value="1"/>
</dbReference>
<dbReference type="AlphaFoldDB" id="A0A438IQB5"/>
<dbReference type="GO" id="GO:0015074">
    <property type="term" value="P:DNA integration"/>
    <property type="evidence" value="ECO:0007669"/>
    <property type="project" value="InterPro"/>
</dbReference>
<evidence type="ECO:0000313" key="2">
    <source>
        <dbReference type="EMBL" id="RVW98899.1"/>
    </source>
</evidence>
<dbReference type="InterPro" id="IPR001584">
    <property type="entry name" value="Integrase_cat-core"/>
</dbReference>
<name>A0A438IQB5_VITVI</name>